<feature type="compositionally biased region" description="Basic and acidic residues" evidence="1">
    <location>
        <begin position="157"/>
        <end position="189"/>
    </location>
</feature>
<proteinExistence type="predicted"/>
<organism evidence="2 3">
    <name type="scientific">Hibiscus sabdariffa</name>
    <name type="common">roselle</name>
    <dbReference type="NCBI Taxonomy" id="183260"/>
    <lineage>
        <taxon>Eukaryota</taxon>
        <taxon>Viridiplantae</taxon>
        <taxon>Streptophyta</taxon>
        <taxon>Embryophyta</taxon>
        <taxon>Tracheophyta</taxon>
        <taxon>Spermatophyta</taxon>
        <taxon>Magnoliopsida</taxon>
        <taxon>eudicotyledons</taxon>
        <taxon>Gunneridae</taxon>
        <taxon>Pentapetalae</taxon>
        <taxon>rosids</taxon>
        <taxon>malvids</taxon>
        <taxon>Malvales</taxon>
        <taxon>Malvaceae</taxon>
        <taxon>Malvoideae</taxon>
        <taxon>Hibiscus</taxon>
    </lineage>
</organism>
<accession>A0ABR2EDG2</accession>
<gene>
    <name evidence="2" type="ORF">V6N12_041984</name>
</gene>
<protein>
    <submittedName>
        <fullName evidence="2">Uncharacterized protein</fullName>
    </submittedName>
</protein>
<feature type="region of interest" description="Disordered" evidence="1">
    <location>
        <begin position="37"/>
        <end position="69"/>
    </location>
</feature>
<keyword evidence="3" id="KW-1185">Reference proteome</keyword>
<evidence type="ECO:0000313" key="3">
    <source>
        <dbReference type="Proteomes" id="UP001472677"/>
    </source>
</evidence>
<sequence length="242" mass="27132">MSEVSSSSESRSPVNGDLKRSQEIEVSLKTYNLGIHPNHEKEDVAMGNVEDGEVQVSEAGLENSMGKDPSAIVRGEWVIEETSLTSNPADRSLEEKRETCPPIKKASEEAHQSEQGEDEPFSSSDREENWSKAERVFFPEIVLEKSTKKRYGSLKQIQDKSISKKERKSRDRAICREKQFGKGEEKPEVSGRSLSESDLINHKKTLLKRAKRTLALGKCLGVDIEGNEEGVLNEIVRLESMN</sequence>
<feature type="region of interest" description="Disordered" evidence="1">
    <location>
        <begin position="1"/>
        <end position="22"/>
    </location>
</feature>
<dbReference type="Proteomes" id="UP001472677">
    <property type="component" value="Unassembled WGS sequence"/>
</dbReference>
<feature type="compositionally biased region" description="Low complexity" evidence="1">
    <location>
        <begin position="1"/>
        <end position="12"/>
    </location>
</feature>
<dbReference type="EMBL" id="JBBPBM010000015">
    <property type="protein sequence ID" value="KAK8558684.1"/>
    <property type="molecule type" value="Genomic_DNA"/>
</dbReference>
<feature type="region of interest" description="Disordered" evidence="1">
    <location>
        <begin position="153"/>
        <end position="194"/>
    </location>
</feature>
<evidence type="ECO:0000256" key="1">
    <source>
        <dbReference type="SAM" id="MobiDB-lite"/>
    </source>
</evidence>
<reference evidence="2 3" key="1">
    <citation type="journal article" date="2024" name="G3 (Bethesda)">
        <title>Genome assembly of Hibiscus sabdariffa L. provides insights into metabolisms of medicinal natural products.</title>
        <authorList>
            <person name="Kim T."/>
        </authorList>
    </citation>
    <scope>NUCLEOTIDE SEQUENCE [LARGE SCALE GENOMIC DNA]</scope>
    <source>
        <strain evidence="2">TK-2024</strain>
        <tissue evidence="2">Old leaves</tissue>
    </source>
</reference>
<name>A0ABR2EDG2_9ROSI</name>
<feature type="compositionally biased region" description="Basic and acidic residues" evidence="1">
    <location>
        <begin position="91"/>
        <end position="114"/>
    </location>
</feature>
<feature type="region of interest" description="Disordered" evidence="1">
    <location>
        <begin position="82"/>
        <end position="129"/>
    </location>
</feature>
<evidence type="ECO:0000313" key="2">
    <source>
        <dbReference type="EMBL" id="KAK8558684.1"/>
    </source>
</evidence>
<comment type="caution">
    <text evidence="2">The sequence shown here is derived from an EMBL/GenBank/DDBJ whole genome shotgun (WGS) entry which is preliminary data.</text>
</comment>